<name>A0A0F9SPP9_9ZZZZ</name>
<dbReference type="AlphaFoldDB" id="A0A0F9SPP9"/>
<organism evidence="1">
    <name type="scientific">marine sediment metagenome</name>
    <dbReference type="NCBI Taxonomy" id="412755"/>
    <lineage>
        <taxon>unclassified sequences</taxon>
        <taxon>metagenomes</taxon>
        <taxon>ecological metagenomes</taxon>
    </lineage>
</organism>
<proteinExistence type="predicted"/>
<reference evidence="1" key="1">
    <citation type="journal article" date="2015" name="Nature">
        <title>Complex archaea that bridge the gap between prokaryotes and eukaryotes.</title>
        <authorList>
            <person name="Spang A."/>
            <person name="Saw J.H."/>
            <person name="Jorgensen S.L."/>
            <person name="Zaremba-Niedzwiedzka K."/>
            <person name="Martijn J."/>
            <person name="Lind A.E."/>
            <person name="van Eijk R."/>
            <person name="Schleper C."/>
            <person name="Guy L."/>
            <person name="Ettema T.J."/>
        </authorList>
    </citation>
    <scope>NUCLEOTIDE SEQUENCE</scope>
</reference>
<accession>A0A0F9SPP9</accession>
<protein>
    <submittedName>
        <fullName evidence="1">Uncharacterized protein</fullName>
    </submittedName>
</protein>
<sequence>MTDDKKSIATLAAELVDAQSDYEAAAQTASLARSRQTDALNALNAAQSAVTDWYDTERGSAANATAWGQ</sequence>
<evidence type="ECO:0000313" key="1">
    <source>
        <dbReference type="EMBL" id="KKN68899.1"/>
    </source>
</evidence>
<dbReference type="EMBL" id="LAZR01000437">
    <property type="protein sequence ID" value="KKN68899.1"/>
    <property type="molecule type" value="Genomic_DNA"/>
</dbReference>
<comment type="caution">
    <text evidence="1">The sequence shown here is derived from an EMBL/GenBank/DDBJ whole genome shotgun (WGS) entry which is preliminary data.</text>
</comment>
<gene>
    <name evidence="1" type="ORF">LCGC14_0446850</name>
</gene>